<protein>
    <submittedName>
        <fullName evidence="7">Uncharacterized protein</fullName>
    </submittedName>
</protein>
<name>A0A9N9RDI8_9NEOP</name>
<dbReference type="AlphaFoldDB" id="A0A9N9RDI8"/>
<reference evidence="7" key="1">
    <citation type="submission" date="2021-12" db="EMBL/GenBank/DDBJ databases">
        <authorList>
            <person name="King R."/>
        </authorList>
    </citation>
    <scope>NUCLEOTIDE SEQUENCE</scope>
</reference>
<keyword evidence="3" id="KW-0999">Mitochondrion inner membrane</keyword>
<evidence type="ECO:0000256" key="3">
    <source>
        <dbReference type="ARBA" id="ARBA00022792"/>
    </source>
</evidence>
<dbReference type="SUPFAM" id="SSF81419">
    <property type="entry name" value="Mitochondrial cytochrome c oxidase subunit VIIa"/>
    <property type="match status" value="1"/>
</dbReference>
<evidence type="ECO:0000256" key="6">
    <source>
        <dbReference type="SAM" id="Phobius"/>
    </source>
</evidence>
<evidence type="ECO:0000256" key="5">
    <source>
        <dbReference type="ARBA" id="ARBA00023136"/>
    </source>
</evidence>
<accession>A0A9N9RDI8</accession>
<evidence type="ECO:0000256" key="4">
    <source>
        <dbReference type="ARBA" id="ARBA00023128"/>
    </source>
</evidence>
<dbReference type="GO" id="GO:0005743">
    <property type="term" value="C:mitochondrial inner membrane"/>
    <property type="evidence" value="ECO:0007669"/>
    <property type="project" value="UniProtKB-SubCell"/>
</dbReference>
<sequence length="90" mass="10285">MFLLKSALRSIRSRGISTSSVVYDARSLAKLKKMQAEYQCEDGREIWLKAGFRDRLLYALTIICCYTGVMMTLSTVYDHAKPPSWKSKPC</sequence>
<dbReference type="GO" id="GO:0006123">
    <property type="term" value="P:mitochondrial electron transport, cytochrome c to oxygen"/>
    <property type="evidence" value="ECO:0007669"/>
    <property type="project" value="InterPro"/>
</dbReference>
<comment type="subcellular location">
    <subcellularLocation>
        <location evidence="1">Mitochondrion inner membrane</location>
    </subcellularLocation>
</comment>
<evidence type="ECO:0000256" key="1">
    <source>
        <dbReference type="ARBA" id="ARBA00004273"/>
    </source>
</evidence>
<dbReference type="Gene3D" id="4.10.91.10">
    <property type="entry name" value="Cytochrome c oxidase, subunit VIIa"/>
    <property type="match status" value="1"/>
</dbReference>
<feature type="transmembrane region" description="Helical" evidence="6">
    <location>
        <begin position="56"/>
        <end position="77"/>
    </location>
</feature>
<keyword evidence="8" id="KW-1185">Reference proteome</keyword>
<organism evidence="7 8">
    <name type="scientific">Diatraea saccharalis</name>
    <name type="common">sugarcane borer</name>
    <dbReference type="NCBI Taxonomy" id="40085"/>
    <lineage>
        <taxon>Eukaryota</taxon>
        <taxon>Metazoa</taxon>
        <taxon>Ecdysozoa</taxon>
        <taxon>Arthropoda</taxon>
        <taxon>Hexapoda</taxon>
        <taxon>Insecta</taxon>
        <taxon>Pterygota</taxon>
        <taxon>Neoptera</taxon>
        <taxon>Endopterygota</taxon>
        <taxon>Lepidoptera</taxon>
        <taxon>Glossata</taxon>
        <taxon>Ditrysia</taxon>
        <taxon>Pyraloidea</taxon>
        <taxon>Crambidae</taxon>
        <taxon>Crambinae</taxon>
        <taxon>Diatraea</taxon>
    </lineage>
</organism>
<evidence type="ECO:0000313" key="7">
    <source>
        <dbReference type="EMBL" id="CAG9794350.1"/>
    </source>
</evidence>
<dbReference type="EMBL" id="OU893337">
    <property type="protein sequence ID" value="CAG9794350.1"/>
    <property type="molecule type" value="Genomic_DNA"/>
</dbReference>
<evidence type="ECO:0000256" key="2">
    <source>
        <dbReference type="ARBA" id="ARBA00009331"/>
    </source>
</evidence>
<reference evidence="7" key="2">
    <citation type="submission" date="2022-10" db="EMBL/GenBank/DDBJ databases">
        <authorList>
            <consortium name="ENA_rothamsted_submissions"/>
            <consortium name="culmorum"/>
            <person name="King R."/>
        </authorList>
    </citation>
    <scope>NUCLEOTIDE SEQUENCE</scope>
</reference>
<dbReference type="OrthoDB" id="5966508at2759"/>
<comment type="similarity">
    <text evidence="2">Belongs to the cytochrome c oxidase VIIa family.</text>
</comment>
<dbReference type="GO" id="GO:0045277">
    <property type="term" value="C:respiratory chain complex IV"/>
    <property type="evidence" value="ECO:0007669"/>
    <property type="project" value="InterPro"/>
</dbReference>
<keyword evidence="6" id="KW-0812">Transmembrane</keyword>
<dbReference type="InterPro" id="IPR036539">
    <property type="entry name" value="Cyt_c_oxidase_su7a_sf"/>
</dbReference>
<gene>
    <name evidence="7" type="ORF">DIATSA_LOCUS11732</name>
</gene>
<dbReference type="Proteomes" id="UP001153714">
    <property type="component" value="Chromosome 6"/>
</dbReference>
<keyword evidence="6" id="KW-1133">Transmembrane helix</keyword>
<keyword evidence="4" id="KW-0496">Mitochondrion</keyword>
<keyword evidence="5 6" id="KW-0472">Membrane</keyword>
<evidence type="ECO:0000313" key="8">
    <source>
        <dbReference type="Proteomes" id="UP001153714"/>
    </source>
</evidence>
<proteinExistence type="inferred from homology"/>